<dbReference type="EMBL" id="PEBM01000044">
    <property type="protein sequence ID" value="PHV56466.1"/>
    <property type="molecule type" value="Genomic_DNA"/>
</dbReference>
<dbReference type="AlphaFoldDB" id="A0A2G3NSH0"/>
<gene>
    <name evidence="1" type="ORF">CS010_07825</name>
</gene>
<dbReference type="Pfam" id="PF19385">
    <property type="entry name" value="DUF5960"/>
    <property type="match status" value="1"/>
</dbReference>
<name>A0A2G3NSH0_STRMC</name>
<evidence type="ECO:0000313" key="2">
    <source>
        <dbReference type="Proteomes" id="UP000222913"/>
    </source>
</evidence>
<proteinExistence type="predicted"/>
<evidence type="ECO:0000313" key="1">
    <source>
        <dbReference type="EMBL" id="PHV56466.1"/>
    </source>
</evidence>
<dbReference type="InterPro" id="IPR046004">
    <property type="entry name" value="DUF5960"/>
</dbReference>
<comment type="caution">
    <text evidence="1">The sequence shown here is derived from an EMBL/GenBank/DDBJ whole genome shotgun (WGS) entry which is preliminary data.</text>
</comment>
<accession>A0A2G3NSH0</accession>
<reference evidence="1 2" key="1">
    <citation type="submission" date="2017-10" db="EMBL/GenBank/DDBJ databases">
        <title>Whole-genome sequence of three Streptococcus macedonicus strains isolated from Italian cheeses of the Veneto region.</title>
        <authorList>
            <person name="Treu L."/>
            <person name="De Diego-Diaz B."/>
            <person name="Papadimitriou K."/>
            <person name="Tsakalidou E."/>
            <person name="Corich V."/>
            <person name="Giacomini A."/>
        </authorList>
    </citation>
    <scope>NUCLEOTIDE SEQUENCE [LARGE SCALE GENOMIC DNA]</scope>
    <source>
        <strain evidence="1 2">27MV</strain>
    </source>
</reference>
<sequence length="98" mass="12082">MNQLDFHHNELQMDYFSDSYRRFEIDFYRYSALDIPLTFLTDDILLAMSKSQHNYFKLNKENAKDNRDHYFIFDIKPVEEEKLIRKFVYLKTTLHLFS</sequence>
<protein>
    <submittedName>
        <fullName evidence="1">Uncharacterized protein</fullName>
    </submittedName>
</protein>
<organism evidence="1 2">
    <name type="scientific">Streptococcus macedonicus</name>
    <name type="common">Streptococcus gallolyticus macedonicus</name>
    <dbReference type="NCBI Taxonomy" id="59310"/>
    <lineage>
        <taxon>Bacteria</taxon>
        <taxon>Bacillati</taxon>
        <taxon>Bacillota</taxon>
        <taxon>Bacilli</taxon>
        <taxon>Lactobacillales</taxon>
        <taxon>Streptococcaceae</taxon>
        <taxon>Streptococcus</taxon>
    </lineage>
</organism>
<dbReference type="RefSeq" id="WP_027975855.1">
    <property type="nucleotide sequence ID" value="NZ_PEBM01000044.1"/>
</dbReference>
<dbReference type="Proteomes" id="UP000222913">
    <property type="component" value="Unassembled WGS sequence"/>
</dbReference>